<evidence type="ECO:0000256" key="4">
    <source>
        <dbReference type="ARBA" id="ARBA00022801"/>
    </source>
</evidence>
<dbReference type="Gene3D" id="3.40.630.10">
    <property type="entry name" value="Zn peptidases"/>
    <property type="match status" value="1"/>
</dbReference>
<comment type="cofactor">
    <cofactor evidence="1">
        <name>Zn(2+)</name>
        <dbReference type="ChEBI" id="CHEBI:29105"/>
    </cofactor>
</comment>
<feature type="region of interest" description="Disordered" evidence="8">
    <location>
        <begin position="187"/>
        <end position="217"/>
    </location>
</feature>
<accession>T0QY94</accession>
<dbReference type="GeneID" id="19958101"/>
<proteinExistence type="inferred from homology"/>
<dbReference type="SUPFAM" id="SSF53187">
    <property type="entry name" value="Zn-dependent exopeptidases"/>
    <property type="match status" value="1"/>
</dbReference>
<dbReference type="InterPro" id="IPR000834">
    <property type="entry name" value="Peptidase_M14"/>
</dbReference>
<evidence type="ECO:0000256" key="2">
    <source>
        <dbReference type="ARBA" id="ARBA00005988"/>
    </source>
</evidence>
<organism evidence="11 12">
    <name type="scientific">Saprolegnia diclina (strain VS20)</name>
    <dbReference type="NCBI Taxonomy" id="1156394"/>
    <lineage>
        <taxon>Eukaryota</taxon>
        <taxon>Sar</taxon>
        <taxon>Stramenopiles</taxon>
        <taxon>Oomycota</taxon>
        <taxon>Saprolegniomycetes</taxon>
        <taxon>Saprolegniales</taxon>
        <taxon>Saprolegniaceae</taxon>
        <taxon>Saprolegnia</taxon>
    </lineage>
</organism>
<keyword evidence="12" id="KW-1185">Reference proteome</keyword>
<reference evidence="11 12" key="1">
    <citation type="submission" date="2012-04" db="EMBL/GenBank/DDBJ databases">
        <title>The Genome Sequence of Saprolegnia declina VS20.</title>
        <authorList>
            <consortium name="The Broad Institute Genome Sequencing Platform"/>
            <person name="Russ C."/>
            <person name="Nusbaum C."/>
            <person name="Tyler B."/>
            <person name="van West P."/>
            <person name="Dieguez-Uribeondo J."/>
            <person name="de Bruijn I."/>
            <person name="Tripathy S."/>
            <person name="Jiang R."/>
            <person name="Young S.K."/>
            <person name="Zeng Q."/>
            <person name="Gargeya S."/>
            <person name="Fitzgerald M."/>
            <person name="Haas B."/>
            <person name="Abouelleil A."/>
            <person name="Alvarado L."/>
            <person name="Arachchi H.M."/>
            <person name="Berlin A."/>
            <person name="Chapman S.B."/>
            <person name="Goldberg J."/>
            <person name="Griggs A."/>
            <person name="Gujja S."/>
            <person name="Hansen M."/>
            <person name="Howarth C."/>
            <person name="Imamovic A."/>
            <person name="Larimer J."/>
            <person name="McCowen C."/>
            <person name="Montmayeur A."/>
            <person name="Murphy C."/>
            <person name="Neiman D."/>
            <person name="Pearson M."/>
            <person name="Priest M."/>
            <person name="Roberts A."/>
            <person name="Saif S."/>
            <person name="Shea T."/>
            <person name="Sisk P."/>
            <person name="Sykes S."/>
            <person name="Wortman J."/>
            <person name="Nusbaum C."/>
            <person name="Birren B."/>
        </authorList>
    </citation>
    <scope>NUCLEOTIDE SEQUENCE [LARGE SCALE GENOMIC DNA]</scope>
    <source>
        <strain evidence="11 12">VS20</strain>
    </source>
</reference>
<keyword evidence="9" id="KW-0732">Signal</keyword>
<evidence type="ECO:0000256" key="7">
    <source>
        <dbReference type="PROSITE-ProRule" id="PRU01379"/>
    </source>
</evidence>
<evidence type="ECO:0000313" key="11">
    <source>
        <dbReference type="EMBL" id="EQC24733.1"/>
    </source>
</evidence>
<evidence type="ECO:0000313" key="12">
    <source>
        <dbReference type="Proteomes" id="UP000030762"/>
    </source>
</evidence>
<gene>
    <name evidence="11" type="ORF">SDRG_17374</name>
</gene>
<dbReference type="VEuPathDB" id="FungiDB:SDRG_17374"/>
<dbReference type="PRINTS" id="PR00765">
    <property type="entry name" value="CRBOXYPTASEA"/>
</dbReference>
<feature type="active site" description="Proton donor/acceptor" evidence="7">
    <location>
        <position position="314"/>
    </location>
</feature>
<evidence type="ECO:0000256" key="8">
    <source>
        <dbReference type="SAM" id="MobiDB-lite"/>
    </source>
</evidence>
<dbReference type="Proteomes" id="UP000030762">
    <property type="component" value="Unassembled WGS sequence"/>
</dbReference>
<dbReference type="GO" id="GO:0006508">
    <property type="term" value="P:proteolysis"/>
    <property type="evidence" value="ECO:0007669"/>
    <property type="project" value="UniProtKB-KW"/>
</dbReference>
<dbReference type="InParanoid" id="T0QY94"/>
<dbReference type="EMBL" id="JH767438">
    <property type="protein sequence ID" value="EQC24733.1"/>
    <property type="molecule type" value="Genomic_DNA"/>
</dbReference>
<dbReference type="AlphaFoldDB" id="T0QY94"/>
<dbReference type="OMA" id="KTFENRP"/>
<dbReference type="OrthoDB" id="3626597at2759"/>
<evidence type="ECO:0000259" key="10">
    <source>
        <dbReference type="PROSITE" id="PS52035"/>
    </source>
</evidence>
<dbReference type="Pfam" id="PF00246">
    <property type="entry name" value="Peptidase_M14"/>
    <property type="match status" value="1"/>
</dbReference>
<keyword evidence="6" id="KW-0482">Metalloprotease</keyword>
<dbReference type="RefSeq" id="XP_008621838.1">
    <property type="nucleotide sequence ID" value="XM_008623616.1"/>
</dbReference>
<keyword evidence="5" id="KW-0862">Zinc</keyword>
<comment type="similarity">
    <text evidence="2 7">Belongs to the peptidase M14 family.</text>
</comment>
<dbReference type="GO" id="GO:0008270">
    <property type="term" value="F:zinc ion binding"/>
    <property type="evidence" value="ECO:0007669"/>
    <property type="project" value="InterPro"/>
</dbReference>
<dbReference type="eggNOG" id="KOG2650">
    <property type="taxonomic scope" value="Eukaryota"/>
</dbReference>
<feature type="signal peptide" evidence="9">
    <location>
        <begin position="1"/>
        <end position="15"/>
    </location>
</feature>
<feature type="domain" description="Peptidase M14" evidence="10">
    <location>
        <begin position="65"/>
        <end position="345"/>
    </location>
</feature>
<dbReference type="SMART" id="SM00631">
    <property type="entry name" value="Zn_pept"/>
    <property type="match status" value="1"/>
</dbReference>
<protein>
    <recommendedName>
        <fullName evidence="10">Peptidase M14 domain-containing protein</fullName>
    </recommendedName>
</protein>
<dbReference type="GO" id="GO:0005615">
    <property type="term" value="C:extracellular space"/>
    <property type="evidence" value="ECO:0007669"/>
    <property type="project" value="TreeGrafter"/>
</dbReference>
<dbReference type="PANTHER" id="PTHR11705:SF143">
    <property type="entry name" value="SLL0236 PROTEIN"/>
    <property type="match status" value="1"/>
</dbReference>
<feature type="chain" id="PRO_5012271835" description="Peptidase M14 domain-containing protein" evidence="9">
    <location>
        <begin position="16"/>
        <end position="354"/>
    </location>
</feature>
<dbReference type="GO" id="GO:0004181">
    <property type="term" value="F:metallocarboxypeptidase activity"/>
    <property type="evidence" value="ECO:0007669"/>
    <property type="project" value="InterPro"/>
</dbReference>
<name>T0QY94_SAPDV</name>
<dbReference type="STRING" id="1156394.T0QY94"/>
<keyword evidence="4" id="KW-0378">Hydrolase</keyword>
<evidence type="ECO:0000256" key="5">
    <source>
        <dbReference type="ARBA" id="ARBA00022833"/>
    </source>
</evidence>
<evidence type="ECO:0000256" key="1">
    <source>
        <dbReference type="ARBA" id="ARBA00001947"/>
    </source>
</evidence>
<evidence type="ECO:0000256" key="6">
    <source>
        <dbReference type="ARBA" id="ARBA00023049"/>
    </source>
</evidence>
<evidence type="ECO:0000256" key="3">
    <source>
        <dbReference type="ARBA" id="ARBA00022670"/>
    </source>
</evidence>
<keyword evidence="3" id="KW-0645">Protease</keyword>
<evidence type="ECO:0000256" key="9">
    <source>
        <dbReference type="SAM" id="SignalP"/>
    </source>
</evidence>
<dbReference type="PANTHER" id="PTHR11705">
    <property type="entry name" value="PROTEASE FAMILY M14 CARBOXYPEPTIDASE A,B"/>
    <property type="match status" value="1"/>
</dbReference>
<sequence length="354" mass="39654">MQLTTVLLCLASASAAIFRQLPDGRERTQEELRAVADDADVNRKCHLQNANYIPSLTQGKYVESAFHNCFRTAAQIDELFNTFVAQNPSNVFKEPIANTTRGQTVYAYTLRNGPPKKQAIYVQSLIHAREWVAGSSNFYTASKLLDDIYNKIPSVTDDYDVIVVPIFNRDGYDLTWSGTRYQRKNANGVDLNRNYPGPFDNPRPPLPSADDYPGPRPLSEVESRTLHQWLSSKPQGYLAGLIDLHSYAGLVLIPVGDTEDKLPVDGKLKTLGTRLGSALGGYKSGRPYELLYKAYHTFQDYGFRTYNVPSITIEMKGTDFVAPASTIRTRGQEIYKGLAQYAKEVTIYAKTRDL</sequence>
<dbReference type="PROSITE" id="PS52035">
    <property type="entry name" value="PEPTIDASE_M14"/>
    <property type="match status" value="1"/>
</dbReference>